<evidence type="ECO:0000256" key="1">
    <source>
        <dbReference type="ARBA" id="ARBA00023002"/>
    </source>
</evidence>
<protein>
    <submittedName>
        <fullName evidence="4">Saccharopine dehydrogenase</fullName>
    </submittedName>
</protein>
<dbReference type="Pfam" id="PF16653">
    <property type="entry name" value="Sacchrp_dh_C"/>
    <property type="match status" value="1"/>
</dbReference>
<reference evidence="4" key="1">
    <citation type="submission" date="2008-03" db="EMBL/GenBank/DDBJ databases">
        <title>Complete sequence of Thermoproteus neutrophilus V24Sta.</title>
        <authorList>
            <consortium name="US DOE Joint Genome Institute"/>
            <person name="Copeland A."/>
            <person name="Lucas S."/>
            <person name="Lapidus A."/>
            <person name="Glavina del Rio T."/>
            <person name="Dalin E."/>
            <person name="Tice H."/>
            <person name="Bruce D."/>
            <person name="Goodwin L."/>
            <person name="Pitluck S."/>
            <person name="Sims D."/>
            <person name="Brettin T."/>
            <person name="Detter J.C."/>
            <person name="Han C."/>
            <person name="Kuske C.R."/>
            <person name="Schmutz J."/>
            <person name="Larimer F."/>
            <person name="Land M."/>
            <person name="Hauser L."/>
            <person name="Kyrpides N."/>
            <person name="Mikhailova N."/>
            <person name="Biddle J.F."/>
            <person name="Zhang Z."/>
            <person name="Fitz-Gibbon S.T."/>
            <person name="Lowe T.M."/>
            <person name="Saltikov C."/>
            <person name="House C.H."/>
            <person name="Richardson P."/>
        </authorList>
    </citation>
    <scope>NUCLEOTIDE SEQUENCE [LARGE SCALE GENOMIC DNA]</scope>
    <source>
        <strain evidence="4">V24Sta</strain>
    </source>
</reference>
<keyword evidence="5" id="KW-1185">Reference proteome</keyword>
<dbReference type="InterPro" id="IPR051168">
    <property type="entry name" value="AASS"/>
</dbReference>
<dbReference type="GO" id="GO:0016491">
    <property type="term" value="F:oxidoreductase activity"/>
    <property type="evidence" value="ECO:0007669"/>
    <property type="project" value="UniProtKB-KW"/>
</dbReference>
<evidence type="ECO:0000259" key="2">
    <source>
        <dbReference type="Pfam" id="PF03435"/>
    </source>
</evidence>
<dbReference type="RefSeq" id="WP_012350006.1">
    <property type="nucleotide sequence ID" value="NC_010525.1"/>
</dbReference>
<evidence type="ECO:0000259" key="3">
    <source>
        <dbReference type="Pfam" id="PF16653"/>
    </source>
</evidence>
<gene>
    <name evidence="4" type="ordered locus">Tneu_0647</name>
</gene>
<dbReference type="OrthoDB" id="27588at2157"/>
<dbReference type="eggNOG" id="arCOG00243">
    <property type="taxonomic scope" value="Archaea"/>
</dbReference>
<keyword evidence="1" id="KW-0560">Oxidoreductase</keyword>
<dbReference type="PANTHER" id="PTHR11133">
    <property type="entry name" value="SACCHAROPINE DEHYDROGENASE"/>
    <property type="match status" value="1"/>
</dbReference>
<organism evidence="4 5">
    <name type="scientific">Pyrobaculum neutrophilum (strain DSM 2338 / JCM 9278 / NBRC 100436 / V24Sta)</name>
    <name type="common">Thermoproteus neutrophilus</name>
    <dbReference type="NCBI Taxonomy" id="444157"/>
    <lineage>
        <taxon>Archaea</taxon>
        <taxon>Thermoproteota</taxon>
        <taxon>Thermoprotei</taxon>
        <taxon>Thermoproteales</taxon>
        <taxon>Thermoproteaceae</taxon>
        <taxon>Pyrobaculum</taxon>
    </lineage>
</organism>
<feature type="domain" description="Saccharopine dehydrogenase NADP binding" evidence="2">
    <location>
        <begin position="3"/>
        <end position="99"/>
    </location>
</feature>
<accession>B1YCS3</accession>
<dbReference type="SUPFAM" id="SSF51735">
    <property type="entry name" value="NAD(P)-binding Rossmann-fold domains"/>
    <property type="match status" value="1"/>
</dbReference>
<sequence length="348" mass="37964">MRVLLLGCGNIGRYIYEKLSARHEVVAVDKAKACPAAVPQDALEIPLGSYDLVVNALPGGVAYKASRRAVEAGIDTIDVSYYGEDPFTLQDVAAKSGARYVPDAGVAPGLSNMLAGRLVAELGYLDELGIYVGGIPEKPVGPLGYSITWSPTDLIEEYVRPARVIRGGRVETVDPLREVERVESPMGPLEAFYTDGLRTLLRTLADRASLMYEKTLRWPGHVEKIRLLKELGFLDEAGEPPPRLITARLLSRLRFNVPDVVYMKVVGAKGARRVQYEVLVRPRGGWSAMQIAAGGVAVATTYVIKELEPGVTPPEHIGMSNKLFPRLLAYIKQEGVTAVQEVVERAEL</sequence>
<dbReference type="PANTHER" id="PTHR11133:SF22">
    <property type="entry name" value="ALPHA-AMINOADIPIC SEMIALDEHYDE SYNTHASE, MITOCHONDRIAL"/>
    <property type="match status" value="1"/>
</dbReference>
<dbReference type="KEGG" id="tne:Tneu_0647"/>
<dbReference type="EMBL" id="CP001014">
    <property type="protein sequence ID" value="ACB39586.1"/>
    <property type="molecule type" value="Genomic_DNA"/>
</dbReference>
<dbReference type="AlphaFoldDB" id="B1YCS3"/>
<dbReference type="InterPro" id="IPR005097">
    <property type="entry name" value="Sacchrp_dh_NADP-bd"/>
</dbReference>
<dbReference type="GeneID" id="6165310"/>
<dbReference type="HOGENOM" id="CLU_032858_3_0_2"/>
<evidence type="ECO:0000313" key="4">
    <source>
        <dbReference type="EMBL" id="ACB39586.1"/>
    </source>
</evidence>
<feature type="domain" description="Saccharopine dehydrogenase-like C-terminal" evidence="3">
    <location>
        <begin position="105"/>
        <end position="335"/>
    </location>
</feature>
<dbReference type="STRING" id="444157.Tneu_0647"/>
<dbReference type="Pfam" id="PF03435">
    <property type="entry name" value="Sacchrp_dh_NADP"/>
    <property type="match status" value="1"/>
</dbReference>
<dbReference type="Proteomes" id="UP000001694">
    <property type="component" value="Chromosome"/>
</dbReference>
<evidence type="ECO:0000313" key="5">
    <source>
        <dbReference type="Proteomes" id="UP000001694"/>
    </source>
</evidence>
<name>B1YCS3_PYRNV</name>
<dbReference type="Gene3D" id="3.30.360.10">
    <property type="entry name" value="Dihydrodipicolinate Reductase, domain 2"/>
    <property type="match status" value="1"/>
</dbReference>
<dbReference type="InterPro" id="IPR032095">
    <property type="entry name" value="Sacchrp_dh-like_C"/>
</dbReference>
<dbReference type="SUPFAM" id="SSF55347">
    <property type="entry name" value="Glyceraldehyde-3-phosphate dehydrogenase-like, C-terminal domain"/>
    <property type="match status" value="1"/>
</dbReference>
<dbReference type="InterPro" id="IPR036291">
    <property type="entry name" value="NAD(P)-bd_dom_sf"/>
</dbReference>
<proteinExistence type="predicted"/>